<evidence type="ECO:0000313" key="1">
    <source>
        <dbReference type="EMBL" id="CAB4195353.1"/>
    </source>
</evidence>
<gene>
    <name evidence="1" type="ORF">UFOVP1287_3</name>
    <name evidence="2" type="ORF">UFOVP1408_37</name>
</gene>
<evidence type="ECO:0000313" key="2">
    <source>
        <dbReference type="EMBL" id="CAB4205185.1"/>
    </source>
</evidence>
<sequence length="268" mass="29478">MAKAELTLVDNRDLAVVEDALFEDEAGAGLENVRPEDQAIPFLRVLQALSPQLKRTNAGYIDGAKEGDIYNTVDRLIWDGSKGVLVIPCWFRPTLVEWRPRSVGGGFVRATEANSPEGVGMKAAAQRGDDGKSYLANGNHVIDTAQHYVLQISEDGEFLARAVIAMASTQLRVSRQWMTMREQQVGKTTKGSRFTLPSYACVYRLTTVPQVNDKGEFSNWSVVLERRANAGEVEMARAFYLGVKAGEVKAADHDDEPTPVIVHNADIL</sequence>
<dbReference type="EMBL" id="LR797355">
    <property type="protein sequence ID" value="CAB4205185.1"/>
    <property type="molecule type" value="Genomic_DNA"/>
</dbReference>
<accession>A0A6J5RDR7</accession>
<name>A0A6J5RDR7_9CAUD</name>
<reference evidence="1" key="1">
    <citation type="submission" date="2020-05" db="EMBL/GenBank/DDBJ databases">
        <authorList>
            <person name="Chiriac C."/>
            <person name="Salcher M."/>
            <person name="Ghai R."/>
            <person name="Kavagutti S V."/>
        </authorList>
    </citation>
    <scope>NUCLEOTIDE SEQUENCE</scope>
</reference>
<organism evidence="1">
    <name type="scientific">uncultured Caudovirales phage</name>
    <dbReference type="NCBI Taxonomy" id="2100421"/>
    <lineage>
        <taxon>Viruses</taxon>
        <taxon>Duplodnaviria</taxon>
        <taxon>Heunggongvirae</taxon>
        <taxon>Uroviricota</taxon>
        <taxon>Caudoviricetes</taxon>
        <taxon>Peduoviridae</taxon>
        <taxon>Maltschvirus</taxon>
        <taxon>Maltschvirus maltsch</taxon>
    </lineage>
</organism>
<proteinExistence type="predicted"/>
<dbReference type="EMBL" id="LR797239">
    <property type="protein sequence ID" value="CAB4195353.1"/>
    <property type="molecule type" value="Genomic_DNA"/>
</dbReference>
<dbReference type="InterPro" id="IPR056957">
    <property type="entry name" value="Pam3_Gp34-like"/>
</dbReference>
<protein>
    <submittedName>
        <fullName evidence="1">Uncharacterized protein</fullName>
    </submittedName>
</protein>
<dbReference type="Pfam" id="PF23977">
    <property type="entry name" value="Pam3_Gp34"/>
    <property type="match status" value="1"/>
</dbReference>